<feature type="chain" id="PRO_5016152863" description="Putative auto-transporter adhesin head GIN domain-containing protein" evidence="2">
    <location>
        <begin position="19"/>
        <end position="273"/>
    </location>
</feature>
<feature type="domain" description="Putative auto-transporter adhesin head GIN" evidence="3">
    <location>
        <begin position="72"/>
        <end position="222"/>
    </location>
</feature>
<feature type="compositionally biased region" description="Polar residues" evidence="1">
    <location>
        <begin position="251"/>
        <end position="260"/>
    </location>
</feature>
<dbReference type="Gene3D" id="2.160.20.120">
    <property type="match status" value="1"/>
</dbReference>
<reference evidence="4 5" key="1">
    <citation type="submission" date="2017-08" db="EMBL/GenBank/DDBJ databases">
        <title>Infants hospitalized years apart are colonized by the same room-sourced microbial strains.</title>
        <authorList>
            <person name="Brooks B."/>
            <person name="Olm M.R."/>
            <person name="Firek B.A."/>
            <person name="Baker R."/>
            <person name="Thomas B.C."/>
            <person name="Morowitz M.J."/>
            <person name="Banfield J.F."/>
        </authorList>
    </citation>
    <scope>NUCLEOTIDE SEQUENCE [LARGE SCALE GENOMIC DNA]</scope>
    <source>
        <strain evidence="4">S2_005_003_R2_42</strain>
    </source>
</reference>
<dbReference type="AlphaFoldDB" id="A0A2W5KMP3"/>
<dbReference type="Pfam" id="PF10988">
    <property type="entry name" value="DUF2807"/>
    <property type="match status" value="1"/>
</dbReference>
<sequence length="273" mass="27889">MRVLIPLLLAAASSTALADSCAFSAARNVDVDAAGLKTALFRLGANDLELEGVPGLARIEIRGRACASDQAALDGLSVSQSRSGDRLTVGVEDAARPGGWFGSRYAYIDLTARVPAELLAEIVAGSGDAEVRRVAALTFTSGSGDLEARDVAGQVAVEVGSGDAELDTIGALTLRSSGSGDLRAKRVRGGVEVGRVGSGDLTFEDVTGDVRIERVGSGDVEVREVGGSVSVGAIGSGDVIARGIRGDLTVQSQRSGSVQHSDVRGRVSVPESR</sequence>
<comment type="caution">
    <text evidence="4">The sequence shown here is derived from an EMBL/GenBank/DDBJ whole genome shotgun (WGS) entry which is preliminary data.</text>
</comment>
<proteinExistence type="predicted"/>
<dbReference type="InterPro" id="IPR021255">
    <property type="entry name" value="DUF2807"/>
</dbReference>
<feature type="region of interest" description="Disordered" evidence="1">
    <location>
        <begin position="251"/>
        <end position="273"/>
    </location>
</feature>
<organism evidence="4 5">
    <name type="scientific">Rhodanobacter denitrificans</name>
    <dbReference type="NCBI Taxonomy" id="666685"/>
    <lineage>
        <taxon>Bacteria</taxon>
        <taxon>Pseudomonadati</taxon>
        <taxon>Pseudomonadota</taxon>
        <taxon>Gammaproteobacteria</taxon>
        <taxon>Lysobacterales</taxon>
        <taxon>Rhodanobacteraceae</taxon>
        <taxon>Rhodanobacter</taxon>
    </lineage>
</organism>
<dbReference type="Proteomes" id="UP000249046">
    <property type="component" value="Unassembled WGS sequence"/>
</dbReference>
<gene>
    <name evidence="4" type="ORF">DI564_03140</name>
</gene>
<keyword evidence="2" id="KW-0732">Signal</keyword>
<accession>A0A2W5KMP3</accession>
<evidence type="ECO:0000256" key="2">
    <source>
        <dbReference type="SAM" id="SignalP"/>
    </source>
</evidence>
<protein>
    <recommendedName>
        <fullName evidence="3">Putative auto-transporter adhesin head GIN domain-containing protein</fullName>
    </recommendedName>
</protein>
<evidence type="ECO:0000256" key="1">
    <source>
        <dbReference type="SAM" id="MobiDB-lite"/>
    </source>
</evidence>
<feature type="signal peptide" evidence="2">
    <location>
        <begin position="1"/>
        <end position="18"/>
    </location>
</feature>
<name>A0A2W5KMP3_9GAMM</name>
<evidence type="ECO:0000313" key="5">
    <source>
        <dbReference type="Proteomes" id="UP000249046"/>
    </source>
</evidence>
<evidence type="ECO:0000259" key="3">
    <source>
        <dbReference type="Pfam" id="PF10988"/>
    </source>
</evidence>
<evidence type="ECO:0000313" key="4">
    <source>
        <dbReference type="EMBL" id="PZQ18321.1"/>
    </source>
</evidence>
<dbReference type="EMBL" id="QFPO01000003">
    <property type="protein sequence ID" value="PZQ18321.1"/>
    <property type="molecule type" value="Genomic_DNA"/>
</dbReference>